<organism evidence="4 5">
    <name type="scientific">[Myrmecia] bisecta</name>
    <dbReference type="NCBI Taxonomy" id="41462"/>
    <lineage>
        <taxon>Eukaryota</taxon>
        <taxon>Viridiplantae</taxon>
        <taxon>Chlorophyta</taxon>
        <taxon>core chlorophytes</taxon>
        <taxon>Trebouxiophyceae</taxon>
        <taxon>Trebouxiales</taxon>
        <taxon>Trebouxiaceae</taxon>
        <taxon>Myrmecia</taxon>
    </lineage>
</organism>
<dbReference type="AlphaFoldDB" id="A0AAW1QA24"/>
<protein>
    <submittedName>
        <fullName evidence="4">Uncharacterized protein</fullName>
    </submittedName>
</protein>
<gene>
    <name evidence="4" type="ORF">WJX72_009977</name>
</gene>
<comment type="similarity">
    <text evidence="1">Belongs to the ADIP family.</text>
</comment>
<keyword evidence="2 3" id="KW-0175">Coiled coil</keyword>
<dbReference type="Proteomes" id="UP001489004">
    <property type="component" value="Unassembled WGS sequence"/>
</dbReference>
<evidence type="ECO:0000313" key="4">
    <source>
        <dbReference type="EMBL" id="KAK9817129.1"/>
    </source>
</evidence>
<evidence type="ECO:0000256" key="2">
    <source>
        <dbReference type="ARBA" id="ARBA00023054"/>
    </source>
</evidence>
<comment type="caution">
    <text evidence="4">The sequence shown here is derived from an EMBL/GenBank/DDBJ whole genome shotgun (WGS) entry which is preliminary data.</text>
</comment>
<sequence>MATFDKNALFDDDSEGEGLDAELQRVLDGFDSGHTGPVPQTARTEEQAFVALHSPREVFATSTTLESSISYLRSTLATFGFPDNLHLQSPTPQQVADSCNILYALLQQRQKDIEARKESQEQLARLGSNVHASELANERLQNRLAAKERELGVTLNKAKHIKEAYDSGMARLTAERDDLQRVVTDLSRRHVQFQHEIKRKEREFERLQDKLRDMLTEKKREAKANMEATTAILQGQTPAGKAVRKTDEAMYKAIVSAYEAKQKDLLAENRDMKAALHNLQAEHRRVVNRQTTQVKQLAAARHLVEEEFVAEMSRMDQEQLKAALSSKMAALKQRVNTLSHDGVPLEEVETEKERRLHDELKAAKAVMQDQEALVSASLAALALQQGGASSTELQRLDEDYKQRLQAVQRKLDEAQNTAETDKQAALTLLNKQMEQERQSLTRQIQEDQRKVAEAKQLLDRKKEQVERIAQEQRTKLQLEARQLETARREFENTQAAHQEALRKYAPGFGAGTFLASAVAKQAARDAEERNAQLSTQGDAYDARALEELSLNGREAEPVVMGAKKLASPLRH</sequence>
<feature type="coiled-coil region" evidence="3">
    <location>
        <begin position="314"/>
        <end position="341"/>
    </location>
</feature>
<dbReference type="EMBL" id="JALJOR010000005">
    <property type="protein sequence ID" value="KAK9817129.1"/>
    <property type="molecule type" value="Genomic_DNA"/>
</dbReference>
<feature type="coiled-coil region" evidence="3">
    <location>
        <begin position="397"/>
        <end position="536"/>
    </location>
</feature>
<dbReference type="InterPro" id="IPR021622">
    <property type="entry name" value="Afadin/alpha-actinin-bd"/>
</dbReference>
<evidence type="ECO:0000256" key="1">
    <source>
        <dbReference type="ARBA" id="ARBA00009291"/>
    </source>
</evidence>
<feature type="coiled-coil region" evidence="3">
    <location>
        <begin position="103"/>
        <end position="224"/>
    </location>
</feature>
<keyword evidence="5" id="KW-1185">Reference proteome</keyword>
<dbReference type="Pfam" id="PF11559">
    <property type="entry name" value="ADIP"/>
    <property type="match status" value="1"/>
</dbReference>
<dbReference type="PANTHER" id="PTHR47057:SF1">
    <property type="entry name" value="AFADIN_ALPHA-ACTININ-BINDING PROTEIN"/>
    <property type="match status" value="1"/>
</dbReference>
<proteinExistence type="inferred from homology"/>
<evidence type="ECO:0000256" key="3">
    <source>
        <dbReference type="SAM" id="Coils"/>
    </source>
</evidence>
<name>A0AAW1QA24_9CHLO</name>
<evidence type="ECO:0000313" key="5">
    <source>
        <dbReference type="Proteomes" id="UP001489004"/>
    </source>
</evidence>
<accession>A0AAW1QA24</accession>
<reference evidence="4 5" key="1">
    <citation type="journal article" date="2024" name="Nat. Commun.">
        <title>Phylogenomics reveals the evolutionary origins of lichenization in chlorophyte algae.</title>
        <authorList>
            <person name="Puginier C."/>
            <person name="Libourel C."/>
            <person name="Otte J."/>
            <person name="Skaloud P."/>
            <person name="Haon M."/>
            <person name="Grisel S."/>
            <person name="Petersen M."/>
            <person name="Berrin J.G."/>
            <person name="Delaux P.M."/>
            <person name="Dal Grande F."/>
            <person name="Keller J."/>
        </authorList>
    </citation>
    <scope>NUCLEOTIDE SEQUENCE [LARGE SCALE GENOMIC DNA]</scope>
    <source>
        <strain evidence="4 5">SAG 2043</strain>
    </source>
</reference>
<dbReference type="PANTHER" id="PTHR47057">
    <property type="entry name" value="AFADIN/ALPHA-ACTININ-BINDING"/>
    <property type="match status" value="1"/>
</dbReference>
<feature type="coiled-coil region" evidence="3">
    <location>
        <begin position="262"/>
        <end position="289"/>
    </location>
</feature>